<reference evidence="2" key="1">
    <citation type="submission" date="2021-02" db="EMBL/GenBank/DDBJ databases">
        <authorList>
            <person name="Nowell W R."/>
        </authorList>
    </citation>
    <scope>NUCLEOTIDE SEQUENCE</scope>
</reference>
<keyword evidence="1" id="KW-0812">Transmembrane</keyword>
<feature type="transmembrane region" description="Helical" evidence="1">
    <location>
        <begin position="326"/>
        <end position="345"/>
    </location>
</feature>
<feature type="transmembrane region" description="Helical" evidence="1">
    <location>
        <begin position="294"/>
        <end position="314"/>
    </location>
</feature>
<dbReference type="AlphaFoldDB" id="A0A818X7U6"/>
<organism evidence="2 3">
    <name type="scientific">Adineta steineri</name>
    <dbReference type="NCBI Taxonomy" id="433720"/>
    <lineage>
        <taxon>Eukaryota</taxon>
        <taxon>Metazoa</taxon>
        <taxon>Spiralia</taxon>
        <taxon>Gnathifera</taxon>
        <taxon>Rotifera</taxon>
        <taxon>Eurotatoria</taxon>
        <taxon>Bdelloidea</taxon>
        <taxon>Adinetida</taxon>
        <taxon>Adinetidae</taxon>
        <taxon>Adineta</taxon>
    </lineage>
</organism>
<sequence>MAMISMEFTLVIILILFIFIVNIFHILYLIIRKNGKQFRFFRSILINSSFSSIIIALWLIPFFYFRLHASPESLEWRLWSFTFHIVDAVQLYSLLLLVAHTNFINLSLQRFLIGLSWLAPIITYSPLLWLSSSYNKMDHLPFRRLSINIPWWILPTLYSSMYLVPIFISFVLIGVIICWPWIYKFYKKRENLSQRQTNEHRENMAELTSLVETVLSFELDQSTMSTINTWLPSISSSPSSNKEQTSLSDISTKLNRSLSYKVSQDHSSLLFDDLSSSSIQLNNYIEKAQLQVNYYLLFIITCLLLFIHMPYAILSLMDIYTSHLPIFIYIHWFGTLSYCCVFCLAKSGLNWELYRLLRSFVSTGTTGSGVSGVDSLPVKTRDKYAAVFVRSCDSRFNLIID</sequence>
<evidence type="ECO:0000256" key="1">
    <source>
        <dbReference type="SAM" id="Phobius"/>
    </source>
</evidence>
<comment type="caution">
    <text evidence="2">The sequence shown here is derived from an EMBL/GenBank/DDBJ whole genome shotgun (WGS) entry which is preliminary data.</text>
</comment>
<evidence type="ECO:0000313" key="3">
    <source>
        <dbReference type="Proteomes" id="UP000663844"/>
    </source>
</evidence>
<feature type="transmembrane region" description="Helical" evidence="1">
    <location>
        <begin position="6"/>
        <end position="31"/>
    </location>
</feature>
<dbReference type="SUPFAM" id="SSF81321">
    <property type="entry name" value="Family A G protein-coupled receptor-like"/>
    <property type="match status" value="1"/>
</dbReference>
<name>A0A818X7U6_9BILA</name>
<feature type="transmembrane region" description="Helical" evidence="1">
    <location>
        <begin position="111"/>
        <end position="129"/>
    </location>
</feature>
<accession>A0A818X7U6</accession>
<feature type="transmembrane region" description="Helical" evidence="1">
    <location>
        <begin position="43"/>
        <end position="64"/>
    </location>
</feature>
<gene>
    <name evidence="2" type="ORF">OXD698_LOCUS14444</name>
</gene>
<evidence type="ECO:0000313" key="2">
    <source>
        <dbReference type="EMBL" id="CAF3733777.1"/>
    </source>
</evidence>
<keyword evidence="1" id="KW-0472">Membrane</keyword>
<feature type="transmembrane region" description="Helical" evidence="1">
    <location>
        <begin position="149"/>
        <end position="182"/>
    </location>
</feature>
<dbReference type="Gene3D" id="1.20.1070.10">
    <property type="entry name" value="Rhodopsin 7-helix transmembrane proteins"/>
    <property type="match status" value="1"/>
</dbReference>
<keyword evidence="1" id="KW-1133">Transmembrane helix</keyword>
<dbReference type="EMBL" id="CAJOAZ010000910">
    <property type="protein sequence ID" value="CAF3733777.1"/>
    <property type="molecule type" value="Genomic_DNA"/>
</dbReference>
<feature type="transmembrane region" description="Helical" evidence="1">
    <location>
        <begin position="76"/>
        <end position="99"/>
    </location>
</feature>
<protein>
    <submittedName>
        <fullName evidence="2">Uncharacterized protein</fullName>
    </submittedName>
</protein>
<proteinExistence type="predicted"/>
<dbReference type="Proteomes" id="UP000663844">
    <property type="component" value="Unassembled WGS sequence"/>
</dbReference>